<evidence type="ECO:0000313" key="9">
    <source>
        <dbReference type="EMBL" id="SLM86307.1"/>
    </source>
</evidence>
<feature type="transmembrane region" description="Helical" evidence="7">
    <location>
        <begin position="102"/>
        <end position="124"/>
    </location>
</feature>
<gene>
    <name evidence="9" type="ORF">FM121_09470</name>
</gene>
<organism evidence="9 10">
    <name type="scientific">Vagococcus fluvialis bH819</name>
    <dbReference type="NCBI Taxonomy" id="1255619"/>
    <lineage>
        <taxon>Bacteria</taxon>
        <taxon>Bacillati</taxon>
        <taxon>Bacillota</taxon>
        <taxon>Bacilli</taxon>
        <taxon>Lactobacillales</taxon>
        <taxon>Enterococcaceae</taxon>
        <taxon>Vagococcus</taxon>
    </lineage>
</organism>
<dbReference type="Proteomes" id="UP000195918">
    <property type="component" value="Unassembled WGS sequence"/>
</dbReference>
<feature type="transmembrane region" description="Helical" evidence="7">
    <location>
        <begin position="77"/>
        <end position="96"/>
    </location>
</feature>
<accession>A0A1X6WPX0</accession>
<dbReference type="PROSITE" id="PS50850">
    <property type="entry name" value="MFS"/>
    <property type="match status" value="1"/>
</dbReference>
<feature type="transmembrane region" description="Helical" evidence="7">
    <location>
        <begin position="197"/>
        <end position="216"/>
    </location>
</feature>
<dbReference type="PANTHER" id="PTHR23501">
    <property type="entry name" value="MAJOR FACILITATOR SUPERFAMILY"/>
    <property type="match status" value="1"/>
</dbReference>
<feature type="transmembrane region" description="Helical" evidence="7">
    <location>
        <begin position="355"/>
        <end position="377"/>
    </location>
</feature>
<evidence type="ECO:0000256" key="4">
    <source>
        <dbReference type="ARBA" id="ARBA00022692"/>
    </source>
</evidence>
<dbReference type="RefSeq" id="WP_256958444.1">
    <property type="nucleotide sequence ID" value="NZ_FWFD01000014.1"/>
</dbReference>
<keyword evidence="3" id="KW-1003">Cell membrane</keyword>
<feature type="transmembrane region" description="Helical" evidence="7">
    <location>
        <begin position="329"/>
        <end position="349"/>
    </location>
</feature>
<evidence type="ECO:0000256" key="3">
    <source>
        <dbReference type="ARBA" id="ARBA00022475"/>
    </source>
</evidence>
<dbReference type="EMBL" id="FWFD01000014">
    <property type="protein sequence ID" value="SLM86307.1"/>
    <property type="molecule type" value="Genomic_DNA"/>
</dbReference>
<dbReference type="InterPro" id="IPR020846">
    <property type="entry name" value="MFS_dom"/>
</dbReference>
<dbReference type="CDD" id="cd17502">
    <property type="entry name" value="MFS_Azr1_MDR_like"/>
    <property type="match status" value="1"/>
</dbReference>
<reference evidence="10" key="1">
    <citation type="submission" date="2017-02" db="EMBL/GenBank/DDBJ databases">
        <authorList>
            <person name="Dridi B."/>
        </authorList>
    </citation>
    <scope>NUCLEOTIDE SEQUENCE [LARGE SCALE GENOMIC DNA]</scope>
    <source>
        <strain evidence="10">bH819</strain>
    </source>
</reference>
<dbReference type="Gene3D" id="1.20.1250.20">
    <property type="entry name" value="MFS general substrate transporter like domains"/>
    <property type="match status" value="1"/>
</dbReference>
<feature type="transmembrane region" description="Helical" evidence="7">
    <location>
        <begin position="136"/>
        <end position="157"/>
    </location>
</feature>
<dbReference type="SUPFAM" id="SSF103473">
    <property type="entry name" value="MFS general substrate transporter"/>
    <property type="match status" value="1"/>
</dbReference>
<dbReference type="Gene3D" id="1.20.1720.10">
    <property type="entry name" value="Multidrug resistance protein D"/>
    <property type="match status" value="1"/>
</dbReference>
<evidence type="ECO:0000256" key="6">
    <source>
        <dbReference type="ARBA" id="ARBA00023136"/>
    </source>
</evidence>
<feature type="transmembrane region" description="Helical" evidence="7">
    <location>
        <begin position="37"/>
        <end position="56"/>
    </location>
</feature>
<keyword evidence="10" id="KW-1185">Reference proteome</keyword>
<evidence type="ECO:0000256" key="5">
    <source>
        <dbReference type="ARBA" id="ARBA00022989"/>
    </source>
</evidence>
<evidence type="ECO:0000256" key="1">
    <source>
        <dbReference type="ARBA" id="ARBA00004651"/>
    </source>
</evidence>
<dbReference type="PANTHER" id="PTHR23501:SF191">
    <property type="entry name" value="VACUOLAR BASIC AMINO ACID TRANSPORTER 4"/>
    <property type="match status" value="1"/>
</dbReference>
<sequence>MTKKRETNVKVITACVFIATFMTAVEGTIVSTAMPTIVGSLKGISIMNWVFSIYLLTNAMMTPIYGKLADKIGRKPIYLIGISIFIVGSALSGLSQNMIQLIIFRAIQGIGAGAIVPVSLTIIADIYPVEKRASILGLNSAAWGIASIVGPLAGGFIVDALSWHWIFLINVPIGIVLMALVWVYLIEEKREVEKAPVDYLGSIFLVVMLLSLLYGFQTVSEGFSLITVASFAVFIIGLVSFIKVEKSAVDPIITLELFKNKTYVIVNLVAALISGFLMGVEVYIPMWMQGVLGKSAALGGIVLAPMSVIWMFGSLAGGKVMQKWSAKKAIFISMIPILIGALFLSLAQLDTSYSIFFIFSAILGVGFGMTMTILTVLAQTSVDDHHIGVATSFFTLSRTIGQTIMISIFGLVLNASMNQGLAEKQELGVTKDMMNKLINPHTVSSLPSKLVGDLREILYNNLHQVYIVGIVLVALAFVLNYFQDSQDSL</sequence>
<keyword evidence="6 7" id="KW-0472">Membrane</keyword>
<evidence type="ECO:0000256" key="7">
    <source>
        <dbReference type="SAM" id="Phobius"/>
    </source>
</evidence>
<evidence type="ECO:0000256" key="2">
    <source>
        <dbReference type="ARBA" id="ARBA00022448"/>
    </source>
</evidence>
<name>A0A1X6WPX0_9ENTE</name>
<dbReference type="AlphaFoldDB" id="A0A1X6WPX0"/>
<dbReference type="InterPro" id="IPR036259">
    <property type="entry name" value="MFS_trans_sf"/>
</dbReference>
<keyword evidence="2" id="KW-0813">Transport</keyword>
<dbReference type="FunFam" id="1.20.1720.10:FF:000004">
    <property type="entry name" value="EmrB/QacA family drug resistance transporter"/>
    <property type="match status" value="1"/>
</dbReference>
<dbReference type="Pfam" id="PF07690">
    <property type="entry name" value="MFS_1"/>
    <property type="match status" value="1"/>
</dbReference>
<dbReference type="PRINTS" id="PR01036">
    <property type="entry name" value="TCRTETB"/>
</dbReference>
<dbReference type="GO" id="GO:0022857">
    <property type="term" value="F:transmembrane transporter activity"/>
    <property type="evidence" value="ECO:0007669"/>
    <property type="project" value="InterPro"/>
</dbReference>
<feature type="transmembrane region" description="Helical" evidence="7">
    <location>
        <begin position="296"/>
        <end position="317"/>
    </location>
</feature>
<keyword evidence="4 7" id="KW-0812">Transmembrane</keyword>
<dbReference type="InterPro" id="IPR011701">
    <property type="entry name" value="MFS"/>
</dbReference>
<evidence type="ECO:0000259" key="8">
    <source>
        <dbReference type="PROSITE" id="PS50850"/>
    </source>
</evidence>
<feature type="transmembrane region" description="Helical" evidence="7">
    <location>
        <begin position="263"/>
        <end position="284"/>
    </location>
</feature>
<protein>
    <submittedName>
        <fullName evidence="9">Drug resistance transporter, EmrB/QacA family</fullName>
    </submittedName>
</protein>
<dbReference type="InterPro" id="IPR004638">
    <property type="entry name" value="EmrB-like"/>
</dbReference>
<evidence type="ECO:0000313" key="10">
    <source>
        <dbReference type="Proteomes" id="UP000195918"/>
    </source>
</evidence>
<feature type="transmembrane region" description="Helical" evidence="7">
    <location>
        <begin position="222"/>
        <end position="242"/>
    </location>
</feature>
<dbReference type="NCBIfam" id="TIGR00711">
    <property type="entry name" value="efflux_EmrB"/>
    <property type="match status" value="1"/>
</dbReference>
<feature type="transmembrane region" description="Helical" evidence="7">
    <location>
        <begin position="463"/>
        <end position="482"/>
    </location>
</feature>
<dbReference type="GO" id="GO:0005886">
    <property type="term" value="C:plasma membrane"/>
    <property type="evidence" value="ECO:0007669"/>
    <property type="project" value="UniProtKB-SubCell"/>
</dbReference>
<comment type="subcellular location">
    <subcellularLocation>
        <location evidence="1">Cell membrane</location>
        <topology evidence="1">Multi-pass membrane protein</topology>
    </subcellularLocation>
</comment>
<proteinExistence type="predicted"/>
<feature type="domain" description="Major facilitator superfamily (MFS) profile" evidence="8">
    <location>
        <begin position="12"/>
        <end position="488"/>
    </location>
</feature>
<keyword evidence="5 7" id="KW-1133">Transmembrane helix</keyword>
<feature type="transmembrane region" description="Helical" evidence="7">
    <location>
        <begin position="163"/>
        <end position="185"/>
    </location>
</feature>